<accession>A0ABX4TX41</accession>
<dbReference type="Proteomes" id="UP000234744">
    <property type="component" value="Unassembled WGS sequence"/>
</dbReference>
<sequence>MRIIPLSLALATLVAAPGAFAQSSPQAQSWDNEPSGFLGVPFQGDFKAQVAECPDNSPRQSTLCRTSTSDPERYEIHGLPYIPINSGYQLFAALKNGAISQLMLTGNASSLELVDDFLTDTLGQPSSSLSRRIQLSSGASYEMKTISWEGKRVAVHFQRNESDLSRYTVTFTPSAADVKTLGMSSAVDTSREASAVR</sequence>
<name>A0ABX4TX41_PSEDL</name>
<keyword evidence="1" id="KW-0732">Signal</keyword>
<reference evidence="2 3" key="1">
    <citation type="submission" date="2017-12" db="EMBL/GenBank/DDBJ databases">
        <title>Detection of the carbapenemase gene blaVIM-5 in members of the Pseudomonas putida group isolated from polluted Nigerian wetlands.</title>
        <authorList>
            <person name="Adelowo O."/>
            <person name="Vollmers J."/>
            <person name="Maeusezahl I."/>
            <person name="Kaster A.-K."/>
            <person name="Mueller J.A."/>
        </authorList>
    </citation>
    <scope>NUCLEOTIDE SEQUENCE [LARGE SCALE GENOMIC DNA]</scope>
    <source>
        <strain evidence="2 3">MR69</strain>
    </source>
</reference>
<evidence type="ECO:0000313" key="2">
    <source>
        <dbReference type="EMBL" id="PLV11678.1"/>
    </source>
</evidence>
<dbReference type="EMBL" id="PJCJ01000017">
    <property type="protein sequence ID" value="PLV11678.1"/>
    <property type="molecule type" value="Genomic_DNA"/>
</dbReference>
<proteinExistence type="predicted"/>
<feature type="signal peptide" evidence="1">
    <location>
        <begin position="1"/>
        <end position="21"/>
    </location>
</feature>
<evidence type="ECO:0000313" key="3">
    <source>
        <dbReference type="Proteomes" id="UP000234744"/>
    </source>
</evidence>
<gene>
    <name evidence="2" type="ORF">CXG47_21410</name>
</gene>
<keyword evidence="3" id="KW-1185">Reference proteome</keyword>
<evidence type="ECO:0000256" key="1">
    <source>
        <dbReference type="SAM" id="SignalP"/>
    </source>
</evidence>
<organism evidence="2 3">
    <name type="scientific">Pseudomonas plecoglossicida</name>
    <dbReference type="NCBI Taxonomy" id="70775"/>
    <lineage>
        <taxon>Bacteria</taxon>
        <taxon>Pseudomonadati</taxon>
        <taxon>Pseudomonadota</taxon>
        <taxon>Gammaproteobacteria</taxon>
        <taxon>Pseudomonadales</taxon>
        <taxon>Pseudomonadaceae</taxon>
        <taxon>Pseudomonas</taxon>
    </lineage>
</organism>
<dbReference type="GeneID" id="97166836"/>
<dbReference type="RefSeq" id="WP_015269308.1">
    <property type="nucleotide sequence ID" value="NZ_PJCJ01000017.1"/>
</dbReference>
<feature type="chain" id="PRO_5046522687" evidence="1">
    <location>
        <begin position="22"/>
        <end position="197"/>
    </location>
</feature>
<comment type="caution">
    <text evidence="2">The sequence shown here is derived from an EMBL/GenBank/DDBJ whole genome shotgun (WGS) entry which is preliminary data.</text>
</comment>
<protein>
    <submittedName>
        <fullName evidence="2">Uncharacterized protein</fullName>
    </submittedName>
</protein>